<reference evidence="1" key="1">
    <citation type="journal article" date="2021" name="bioRxiv">
        <title>Whole Genome Assembly and Annotation of Northern Wild Rice, Zizania palustris L., Supports a Whole Genome Duplication in the Zizania Genus.</title>
        <authorList>
            <person name="Haas M."/>
            <person name="Kono T."/>
            <person name="Macchietto M."/>
            <person name="Millas R."/>
            <person name="McGilp L."/>
            <person name="Shao M."/>
            <person name="Duquette J."/>
            <person name="Hirsch C.N."/>
            <person name="Kimball J."/>
        </authorList>
    </citation>
    <scope>NUCLEOTIDE SEQUENCE</scope>
    <source>
        <tissue evidence="1">Fresh leaf tissue</tissue>
    </source>
</reference>
<evidence type="ECO:0000313" key="1">
    <source>
        <dbReference type="EMBL" id="KAG8052039.1"/>
    </source>
</evidence>
<dbReference type="Proteomes" id="UP000729402">
    <property type="component" value="Unassembled WGS sequence"/>
</dbReference>
<sequence>MILQNYSVVNFNYTPRVPARRSEVRWFGNSARKVARSSPRLVDSQTFASMVVEPDMDRFGGGKELWRRVRFGGAVMEGVLGRRIFDLITGGIGEEG</sequence>
<name>A0A8J5VPX1_ZIZPA</name>
<dbReference type="EMBL" id="JAAALK010000288">
    <property type="protein sequence ID" value="KAG8052039.1"/>
    <property type="molecule type" value="Genomic_DNA"/>
</dbReference>
<comment type="caution">
    <text evidence="1">The sequence shown here is derived from an EMBL/GenBank/DDBJ whole genome shotgun (WGS) entry which is preliminary data.</text>
</comment>
<evidence type="ECO:0000313" key="2">
    <source>
        <dbReference type="Proteomes" id="UP000729402"/>
    </source>
</evidence>
<dbReference type="AlphaFoldDB" id="A0A8J5VPX1"/>
<gene>
    <name evidence="1" type="ORF">GUJ93_ZPchr0001g30765</name>
</gene>
<protein>
    <submittedName>
        <fullName evidence="1">Uncharacterized protein</fullName>
    </submittedName>
</protein>
<keyword evidence="2" id="KW-1185">Reference proteome</keyword>
<reference evidence="1" key="2">
    <citation type="submission" date="2021-02" db="EMBL/GenBank/DDBJ databases">
        <authorList>
            <person name="Kimball J.A."/>
            <person name="Haas M.W."/>
            <person name="Macchietto M."/>
            <person name="Kono T."/>
            <person name="Duquette J."/>
            <person name="Shao M."/>
        </authorList>
    </citation>
    <scope>NUCLEOTIDE SEQUENCE</scope>
    <source>
        <tissue evidence="1">Fresh leaf tissue</tissue>
    </source>
</reference>
<accession>A0A8J5VPX1</accession>
<organism evidence="1 2">
    <name type="scientific">Zizania palustris</name>
    <name type="common">Northern wild rice</name>
    <dbReference type="NCBI Taxonomy" id="103762"/>
    <lineage>
        <taxon>Eukaryota</taxon>
        <taxon>Viridiplantae</taxon>
        <taxon>Streptophyta</taxon>
        <taxon>Embryophyta</taxon>
        <taxon>Tracheophyta</taxon>
        <taxon>Spermatophyta</taxon>
        <taxon>Magnoliopsida</taxon>
        <taxon>Liliopsida</taxon>
        <taxon>Poales</taxon>
        <taxon>Poaceae</taxon>
        <taxon>BOP clade</taxon>
        <taxon>Oryzoideae</taxon>
        <taxon>Oryzeae</taxon>
        <taxon>Zizaniinae</taxon>
        <taxon>Zizania</taxon>
    </lineage>
</organism>
<proteinExistence type="predicted"/>